<evidence type="ECO:0000313" key="3">
    <source>
        <dbReference type="Proteomes" id="UP000030011"/>
    </source>
</evidence>
<dbReference type="InterPro" id="IPR013830">
    <property type="entry name" value="SGNH_hydro"/>
</dbReference>
<comment type="caution">
    <text evidence="2">The sequence shown here is derived from an EMBL/GenBank/DDBJ whole genome shotgun (WGS) entry which is preliminary data.</text>
</comment>
<dbReference type="STRING" id="1385521.N803_12910"/>
<dbReference type="CDD" id="cd01832">
    <property type="entry name" value="SGNH_hydrolase_like_1"/>
    <property type="match status" value="1"/>
</dbReference>
<dbReference type="InterPro" id="IPR053140">
    <property type="entry name" value="GDSL_Rv0518-like"/>
</dbReference>
<dbReference type="OrthoDB" id="3465773at2"/>
<dbReference type="EMBL" id="AVPK01000004">
    <property type="protein sequence ID" value="KGN37956.1"/>
    <property type="molecule type" value="Genomic_DNA"/>
</dbReference>
<dbReference type="PANTHER" id="PTHR43784:SF2">
    <property type="entry name" value="GDSL-LIKE LIPASE_ACYLHYDROLASE, PUTATIVE (AFU_ORTHOLOGUE AFUA_2G00820)-RELATED"/>
    <property type="match status" value="1"/>
</dbReference>
<evidence type="ECO:0000259" key="1">
    <source>
        <dbReference type="Pfam" id="PF13472"/>
    </source>
</evidence>
<dbReference type="AlphaFoldDB" id="A0A0A0JQV5"/>
<gene>
    <name evidence="2" type="ORF">N803_12910</name>
</gene>
<dbReference type="RefSeq" id="WP_052112092.1">
    <property type="nucleotide sequence ID" value="NZ_AVPK01000004.1"/>
</dbReference>
<keyword evidence="3" id="KW-1185">Reference proteome</keyword>
<organism evidence="2 3">
    <name type="scientific">Knoellia subterranea KCTC 19937</name>
    <dbReference type="NCBI Taxonomy" id="1385521"/>
    <lineage>
        <taxon>Bacteria</taxon>
        <taxon>Bacillati</taxon>
        <taxon>Actinomycetota</taxon>
        <taxon>Actinomycetes</taxon>
        <taxon>Micrococcales</taxon>
        <taxon>Intrasporangiaceae</taxon>
        <taxon>Knoellia</taxon>
    </lineage>
</organism>
<reference evidence="2 3" key="1">
    <citation type="submission" date="2013-08" db="EMBL/GenBank/DDBJ databases">
        <title>The genome sequence of Knoellia subterranea.</title>
        <authorList>
            <person name="Zhu W."/>
            <person name="Wang G."/>
        </authorList>
    </citation>
    <scope>NUCLEOTIDE SEQUENCE [LARGE SCALE GENOMIC DNA]</scope>
    <source>
        <strain evidence="2 3">KCTC 19937</strain>
    </source>
</reference>
<feature type="domain" description="SGNH hydrolase-type esterase" evidence="1">
    <location>
        <begin position="6"/>
        <end position="180"/>
    </location>
</feature>
<dbReference type="eggNOG" id="COG2755">
    <property type="taxonomic scope" value="Bacteria"/>
</dbReference>
<dbReference type="SUPFAM" id="SSF52266">
    <property type="entry name" value="SGNH hydrolase"/>
    <property type="match status" value="1"/>
</dbReference>
<sequence>MPRFVALGDSLTEGVGDPHPAWPNGLRGWAELVAARLAATDPTTEYANLALRAKTAWDVAQEQVPAALEMKPDIVTIWAGGNDILRPRLHLDRVLTPIDEALAQLAVTTTTLIVFTGFEISGSPFLGPLRARVRELNSNLREIAHHRGAVVADVSPRNEWRDRRLWAGDRVHPSPLGHERLAAQVGTLLGLAPQPAPPVLGPPQPPRRGRVIADEFEWWRDHAAPHIARWATGASRRELVTPKWTVPVRPAAAFPWFDVGNDLAVSSLPSA</sequence>
<dbReference type="Proteomes" id="UP000030011">
    <property type="component" value="Unassembled WGS sequence"/>
</dbReference>
<dbReference type="PANTHER" id="PTHR43784">
    <property type="entry name" value="GDSL-LIKE LIPASE/ACYLHYDROLASE, PUTATIVE (AFU_ORTHOLOGUE AFUA_2G00820)-RELATED"/>
    <property type="match status" value="1"/>
</dbReference>
<protein>
    <recommendedName>
        <fullName evidence="1">SGNH hydrolase-type esterase domain-containing protein</fullName>
    </recommendedName>
</protein>
<evidence type="ECO:0000313" key="2">
    <source>
        <dbReference type="EMBL" id="KGN37956.1"/>
    </source>
</evidence>
<dbReference type="InterPro" id="IPR036514">
    <property type="entry name" value="SGNH_hydro_sf"/>
</dbReference>
<dbReference type="Gene3D" id="3.40.50.1110">
    <property type="entry name" value="SGNH hydrolase"/>
    <property type="match status" value="1"/>
</dbReference>
<accession>A0A0A0JQV5</accession>
<name>A0A0A0JQV5_9MICO</name>
<dbReference type="Pfam" id="PF13472">
    <property type="entry name" value="Lipase_GDSL_2"/>
    <property type="match status" value="1"/>
</dbReference>
<proteinExistence type="predicted"/>